<dbReference type="NCBIfam" id="TIGR01550">
    <property type="entry name" value="DOC_P1"/>
    <property type="match status" value="1"/>
</dbReference>
<evidence type="ECO:0000259" key="1">
    <source>
        <dbReference type="PROSITE" id="PS51459"/>
    </source>
</evidence>
<dbReference type="InterPro" id="IPR003812">
    <property type="entry name" value="Fido"/>
</dbReference>
<dbReference type="GO" id="GO:0016301">
    <property type="term" value="F:kinase activity"/>
    <property type="evidence" value="ECO:0007669"/>
    <property type="project" value="InterPro"/>
</dbReference>
<dbReference type="EMBL" id="AFVQ02000128">
    <property type="protein sequence ID" value="KLI02106.1"/>
    <property type="molecule type" value="Genomic_DNA"/>
</dbReference>
<dbReference type="PANTHER" id="PTHR39426:SF1">
    <property type="entry name" value="HOMOLOGY TO DEATH-ON-CURING PROTEIN OF PHAGE P1"/>
    <property type="match status" value="1"/>
</dbReference>
<dbReference type="PANTHER" id="PTHR39426">
    <property type="entry name" value="HOMOLOGY TO DEATH-ON-CURING PROTEIN OF PHAGE P1"/>
    <property type="match status" value="1"/>
</dbReference>
<keyword evidence="3" id="KW-1185">Reference proteome</keyword>
<dbReference type="OrthoDB" id="9802752at2"/>
<dbReference type="RefSeq" id="WP_010023503.1">
    <property type="nucleotide sequence ID" value="NZ_AFVQ02000128.1"/>
</dbReference>
<dbReference type="PROSITE" id="PS51459">
    <property type="entry name" value="FIDO"/>
    <property type="match status" value="1"/>
</dbReference>
<feature type="domain" description="Fido" evidence="1">
    <location>
        <begin position="5"/>
        <end position="127"/>
    </location>
</feature>
<sequence length="132" mass="14892">MTYYLTKTQVIYLNAFLIRTYSPEEDIGIKDAHLLESAINRPSASAFGADAYPTLFTKAAAVFQSLAQNHAFFNANKRTAYAALEVFLRKNGCKIHAEPNEKEDFTVKISDQENKITTSKISTWIEKHSIKV</sequence>
<name>A0A0U1QND7_9BACL</name>
<accession>A0A0U1QND7</accession>
<dbReference type="Gene3D" id="1.20.120.1870">
    <property type="entry name" value="Fic/DOC protein, Fido domain"/>
    <property type="match status" value="1"/>
</dbReference>
<evidence type="ECO:0000313" key="2">
    <source>
        <dbReference type="EMBL" id="KLI02106.1"/>
    </source>
</evidence>
<dbReference type="STRING" id="1069536.SINU_09880"/>
<dbReference type="InterPro" id="IPR053737">
    <property type="entry name" value="Type_II_TA_Toxin"/>
</dbReference>
<dbReference type="Pfam" id="PF02661">
    <property type="entry name" value="Fic"/>
    <property type="match status" value="1"/>
</dbReference>
<dbReference type="InterPro" id="IPR006440">
    <property type="entry name" value="Doc"/>
</dbReference>
<comment type="caution">
    <text evidence="2">The sequence shown here is derived from an EMBL/GenBank/DDBJ whole genome shotgun (WGS) entry which is preliminary data.</text>
</comment>
<dbReference type="AlphaFoldDB" id="A0A0U1QND7"/>
<protein>
    <submittedName>
        <fullName evidence="2">Phage killer protein</fullName>
    </submittedName>
</protein>
<gene>
    <name evidence="2" type="ORF">SINU_09880</name>
</gene>
<evidence type="ECO:0000313" key="3">
    <source>
        <dbReference type="Proteomes" id="UP000035553"/>
    </source>
</evidence>
<proteinExistence type="predicted"/>
<reference evidence="2 3" key="1">
    <citation type="journal article" date="2011" name="J. Bacteriol.">
        <title>Draft genome sequence of Sporolactobacillus inulinus strain CASD, an efficient D-lactic acid-producing bacterium with high-concentration lactate tolerance capability.</title>
        <authorList>
            <person name="Yu B."/>
            <person name="Su F."/>
            <person name="Wang L."/>
            <person name="Xu K."/>
            <person name="Zhao B."/>
            <person name="Xu P."/>
        </authorList>
    </citation>
    <scope>NUCLEOTIDE SEQUENCE [LARGE SCALE GENOMIC DNA]</scope>
    <source>
        <strain evidence="2 3">CASD</strain>
    </source>
</reference>
<organism evidence="2 3">
    <name type="scientific">Sporolactobacillus inulinus CASD</name>
    <dbReference type="NCBI Taxonomy" id="1069536"/>
    <lineage>
        <taxon>Bacteria</taxon>
        <taxon>Bacillati</taxon>
        <taxon>Bacillota</taxon>
        <taxon>Bacilli</taxon>
        <taxon>Bacillales</taxon>
        <taxon>Sporolactobacillaceae</taxon>
        <taxon>Sporolactobacillus</taxon>
    </lineage>
</organism>
<dbReference type="Proteomes" id="UP000035553">
    <property type="component" value="Unassembled WGS sequence"/>
</dbReference>